<organism evidence="15 16">
    <name type="scientific">Gouania willdenowi</name>
    <name type="common">Blunt-snouted clingfish</name>
    <name type="synonym">Lepadogaster willdenowi</name>
    <dbReference type="NCBI Taxonomy" id="441366"/>
    <lineage>
        <taxon>Eukaryota</taxon>
        <taxon>Metazoa</taxon>
        <taxon>Chordata</taxon>
        <taxon>Craniata</taxon>
        <taxon>Vertebrata</taxon>
        <taxon>Euteleostomi</taxon>
        <taxon>Actinopterygii</taxon>
        <taxon>Neopterygii</taxon>
        <taxon>Teleostei</taxon>
        <taxon>Neoteleostei</taxon>
        <taxon>Acanthomorphata</taxon>
        <taxon>Ovalentaria</taxon>
        <taxon>Blenniimorphae</taxon>
        <taxon>Blenniiformes</taxon>
        <taxon>Gobiesocoidei</taxon>
        <taxon>Gobiesocidae</taxon>
        <taxon>Gobiesocinae</taxon>
        <taxon>Gouania</taxon>
    </lineage>
</organism>
<dbReference type="InterPro" id="IPR013783">
    <property type="entry name" value="Ig-like_fold"/>
</dbReference>
<feature type="domain" description="Fibronectin type-III" evidence="14">
    <location>
        <begin position="232"/>
        <end position="333"/>
    </location>
</feature>
<dbReference type="Pfam" id="PF06328">
    <property type="entry name" value="Lep_receptor_Ig"/>
    <property type="match status" value="1"/>
</dbReference>
<dbReference type="PROSITE" id="PS50853">
    <property type="entry name" value="FN3"/>
    <property type="match status" value="3"/>
</dbReference>
<feature type="domain" description="Fibronectin type-III" evidence="14">
    <location>
        <begin position="528"/>
        <end position="620"/>
    </location>
</feature>
<feature type="compositionally biased region" description="Acidic residues" evidence="12">
    <location>
        <begin position="812"/>
        <end position="821"/>
    </location>
</feature>
<dbReference type="InterPro" id="IPR010457">
    <property type="entry name" value="IgC2-like_lig-bd"/>
</dbReference>
<dbReference type="PANTHER" id="PTHR48423:SF1">
    <property type="entry name" value="INTERLEUKIN-27 RECEPTOR SUBUNIT ALPHA"/>
    <property type="match status" value="1"/>
</dbReference>
<evidence type="ECO:0000256" key="6">
    <source>
        <dbReference type="ARBA" id="ARBA00022989"/>
    </source>
</evidence>
<keyword evidence="5" id="KW-0677">Repeat</keyword>
<dbReference type="PROSITE" id="PS01353">
    <property type="entry name" value="HEMATOPO_REC_L_F2"/>
    <property type="match status" value="1"/>
</dbReference>
<keyword evidence="3 13" id="KW-0812">Transmembrane</keyword>
<dbReference type="GO" id="GO:0004896">
    <property type="term" value="F:cytokine receptor activity"/>
    <property type="evidence" value="ECO:0007669"/>
    <property type="project" value="InterPro"/>
</dbReference>
<evidence type="ECO:0000256" key="2">
    <source>
        <dbReference type="ARBA" id="ARBA00008921"/>
    </source>
</evidence>
<dbReference type="InterPro" id="IPR003529">
    <property type="entry name" value="Hematopoietin_rcpt_Gp130_CS"/>
</dbReference>
<sequence>MRSEEVLQTVSVLCSAFLLANCEYISHLMTSPQHAVLEIGSNFTATCTLINTTEATADDLYWKLGNAIVPPERYTKINSTSVNVTVTVSERSNEILYCHCRNVSLYVRLHHDHFYHGIVLVKGYRPEKPLNLSCTALQEQTFISPTLSCEWVALRRQTTQVPTNYTLYVKIILSNETFNQTSDKIKNEAQVTMGTFHNHSPLDIWVEVRNKLGRIESAHLRGDSNAFVKTNPPSHVNAISEKAFPYSLLINWVRPIHRLYLELVYQIRFSPRSTDLWTYVPRDDTSINIESFRLQNLQPDTEYVIQVRCKYYKENQGHWSNWSANATQRTPENRPASKPDVWVNVTESAKGRDLQFACKDPVLANGRIRWINMRVGSRGSNGSMQWESFSFNRSEEEITVLHKVFLPLHKSLIVYFTAVNSVGESPEASLVVSARAHESVQELQVHPVEGKLSVEWKPPNSTNVSEYVLEWSSATGMDWQRVSRTTRSAVIKGNLQPFVCYKVSIYPLYSGRIGQAASTDAYVEQGAPLEAPDVSLLGYPGRNEATLVWDQVPISSRRGFITHYRLFYGPPVTEVMLPANSTSYTLKSLMPNTKYEVWIQASTIAGSKNSSKIFFSTQKYAPGQIESIAVGISVCFLFGILFLMLICFCKKDKLKQKFWPQIPDPGESTIRSWSPDYNLKAELPKESCLSGISVLEVDTSRCVSEEDKSSPSMKKDKFLSEEHSSGIGGSSCMSSPRHSVSDSDESADMADSTAGTVQYSSVVASAGYKGQTPHPQPQAPASFSRSESTQPLLDSEENQDSDRAPRSVLQSSEEEEEEEEQTGSYMPQRGGYRPQ</sequence>
<proteinExistence type="inferred from homology"/>
<dbReference type="Ensembl" id="ENSGWIT00000028092.1">
    <property type="protein sequence ID" value="ENSGWIP00000025718.1"/>
    <property type="gene ID" value="ENSGWIG00000013535.1"/>
</dbReference>
<evidence type="ECO:0000256" key="8">
    <source>
        <dbReference type="ARBA" id="ARBA00023157"/>
    </source>
</evidence>
<dbReference type="InterPro" id="IPR003961">
    <property type="entry name" value="FN3_dom"/>
</dbReference>
<keyword evidence="4" id="KW-0732">Signal</keyword>
<keyword evidence="10" id="KW-0325">Glycoprotein</keyword>
<feature type="region of interest" description="Disordered" evidence="12">
    <location>
        <begin position="765"/>
        <end position="835"/>
    </location>
</feature>
<keyword evidence="7 13" id="KW-0472">Membrane</keyword>
<dbReference type="InterPro" id="IPR036116">
    <property type="entry name" value="FN3_sf"/>
</dbReference>
<feature type="domain" description="Fibronectin type-III" evidence="14">
    <location>
        <begin position="439"/>
        <end position="527"/>
    </location>
</feature>
<dbReference type="Pfam" id="PF00041">
    <property type="entry name" value="fn3"/>
    <property type="match status" value="2"/>
</dbReference>
<evidence type="ECO:0000256" key="13">
    <source>
        <dbReference type="SAM" id="Phobius"/>
    </source>
</evidence>
<dbReference type="AlphaFoldDB" id="A0A8C5ETQ9"/>
<dbReference type="InterPro" id="IPR036179">
    <property type="entry name" value="Ig-like_dom_sf"/>
</dbReference>
<dbReference type="Proteomes" id="UP000694680">
    <property type="component" value="Chromosome 12"/>
</dbReference>
<evidence type="ECO:0000256" key="5">
    <source>
        <dbReference type="ARBA" id="ARBA00022737"/>
    </source>
</evidence>
<feature type="region of interest" description="Disordered" evidence="12">
    <location>
        <begin position="705"/>
        <end position="753"/>
    </location>
</feature>
<evidence type="ECO:0000256" key="4">
    <source>
        <dbReference type="ARBA" id="ARBA00022729"/>
    </source>
</evidence>
<comment type="subcellular location">
    <subcellularLocation>
        <location evidence="1">Membrane</location>
        <topology evidence="1">Single-pass type I membrane protein</topology>
    </subcellularLocation>
</comment>
<evidence type="ECO:0000256" key="11">
    <source>
        <dbReference type="ARBA" id="ARBA00023319"/>
    </source>
</evidence>
<feature type="compositionally biased region" description="Polar residues" evidence="12">
    <location>
        <begin position="779"/>
        <end position="792"/>
    </location>
</feature>
<evidence type="ECO:0000256" key="12">
    <source>
        <dbReference type="SAM" id="MobiDB-lite"/>
    </source>
</evidence>
<feature type="compositionally biased region" description="Basic and acidic residues" evidence="12">
    <location>
        <begin position="705"/>
        <end position="724"/>
    </location>
</feature>
<dbReference type="SMART" id="SM00060">
    <property type="entry name" value="FN3"/>
    <property type="match status" value="3"/>
</dbReference>
<evidence type="ECO:0000256" key="9">
    <source>
        <dbReference type="ARBA" id="ARBA00023170"/>
    </source>
</evidence>
<dbReference type="GO" id="GO:0005886">
    <property type="term" value="C:plasma membrane"/>
    <property type="evidence" value="ECO:0007669"/>
    <property type="project" value="UniProtKB-ARBA"/>
</dbReference>
<reference evidence="15" key="3">
    <citation type="submission" date="2025-09" db="UniProtKB">
        <authorList>
            <consortium name="Ensembl"/>
        </authorList>
    </citation>
    <scope>IDENTIFICATION</scope>
</reference>
<dbReference type="PANTHER" id="PTHR48423">
    <property type="entry name" value="INTERLEUKIN-27 RECEPTOR SUBUNIT ALPHA"/>
    <property type="match status" value="1"/>
</dbReference>
<reference evidence="15" key="1">
    <citation type="submission" date="2020-06" db="EMBL/GenBank/DDBJ databases">
        <authorList>
            <consortium name="Wellcome Sanger Institute Data Sharing"/>
        </authorList>
    </citation>
    <scope>NUCLEOTIDE SEQUENCE [LARGE SCALE GENOMIC DNA]</scope>
</reference>
<dbReference type="SUPFAM" id="SSF48726">
    <property type="entry name" value="Immunoglobulin"/>
    <property type="match status" value="1"/>
</dbReference>
<feature type="transmembrane region" description="Helical" evidence="13">
    <location>
        <begin position="628"/>
        <end position="649"/>
    </location>
</feature>
<comment type="similarity">
    <text evidence="2">Belongs to the type I cytokine receptor family. Type 2 subfamily.</text>
</comment>
<gene>
    <name evidence="15" type="primary">il6st</name>
</gene>
<evidence type="ECO:0000256" key="10">
    <source>
        <dbReference type="ARBA" id="ARBA00023180"/>
    </source>
</evidence>
<evidence type="ECO:0000313" key="16">
    <source>
        <dbReference type="Proteomes" id="UP000694680"/>
    </source>
</evidence>
<protein>
    <submittedName>
        <fullName evidence="15">Interleukin-6 receptor subunit beta-like</fullName>
    </submittedName>
</protein>
<dbReference type="CDD" id="cd00063">
    <property type="entry name" value="FN3"/>
    <property type="match status" value="3"/>
</dbReference>
<name>A0A8C5ETQ9_GOUWI</name>
<dbReference type="InterPro" id="IPR052672">
    <property type="entry name" value="Type1_Cytokine_Rcpt_Type2"/>
</dbReference>
<keyword evidence="16" id="KW-1185">Reference proteome</keyword>
<accession>A0A8C5ETQ9</accession>
<evidence type="ECO:0000256" key="3">
    <source>
        <dbReference type="ARBA" id="ARBA00022692"/>
    </source>
</evidence>
<keyword evidence="8" id="KW-1015">Disulfide bond</keyword>
<dbReference type="SUPFAM" id="SSF49265">
    <property type="entry name" value="Fibronectin type III"/>
    <property type="match status" value="3"/>
</dbReference>
<evidence type="ECO:0000256" key="1">
    <source>
        <dbReference type="ARBA" id="ARBA00004479"/>
    </source>
</evidence>
<reference evidence="15" key="2">
    <citation type="submission" date="2025-08" db="UniProtKB">
        <authorList>
            <consortium name="Ensembl"/>
        </authorList>
    </citation>
    <scope>IDENTIFICATION</scope>
</reference>
<dbReference type="Gene3D" id="2.60.40.10">
    <property type="entry name" value="Immunoglobulins"/>
    <property type="match status" value="5"/>
</dbReference>
<keyword evidence="6 13" id="KW-1133">Transmembrane helix</keyword>
<evidence type="ECO:0000259" key="14">
    <source>
        <dbReference type="PROSITE" id="PS50853"/>
    </source>
</evidence>
<keyword evidence="11" id="KW-0393">Immunoglobulin domain</keyword>
<evidence type="ECO:0000256" key="7">
    <source>
        <dbReference type="ARBA" id="ARBA00023136"/>
    </source>
</evidence>
<evidence type="ECO:0000313" key="15">
    <source>
        <dbReference type="Ensembl" id="ENSGWIP00000025718.1"/>
    </source>
</evidence>
<keyword evidence="9" id="KW-0675">Receptor</keyword>